<name>A0ABS2YR36_POLSE</name>
<evidence type="ECO:0000256" key="10">
    <source>
        <dbReference type="SAM" id="MobiDB-lite"/>
    </source>
</evidence>
<keyword evidence="7" id="KW-0833">Ubl conjugation pathway</keyword>
<dbReference type="PROSITE" id="PS51292">
    <property type="entry name" value="ZF_RING_CH"/>
    <property type="match status" value="1"/>
</dbReference>
<feature type="coiled-coil region" evidence="9">
    <location>
        <begin position="126"/>
        <end position="156"/>
    </location>
</feature>
<evidence type="ECO:0000256" key="7">
    <source>
        <dbReference type="ARBA" id="ARBA00022786"/>
    </source>
</evidence>
<feature type="non-terminal residue" evidence="12">
    <location>
        <position position="761"/>
    </location>
</feature>
<evidence type="ECO:0000256" key="3">
    <source>
        <dbReference type="ARBA" id="ARBA00012483"/>
    </source>
</evidence>
<dbReference type="Proteomes" id="UP001166052">
    <property type="component" value="Unassembled WGS sequence"/>
</dbReference>
<dbReference type="Gene3D" id="3.30.40.10">
    <property type="entry name" value="Zinc/RING finger domain, C3HC4 (zinc finger)"/>
    <property type="match status" value="1"/>
</dbReference>
<dbReference type="PANTHER" id="PTHR14471:SF5">
    <property type="entry name" value="E3 UBIQUITIN-PROTEIN LIGASE MARCHF10-RELATED"/>
    <property type="match status" value="1"/>
</dbReference>
<feature type="compositionally biased region" description="Basic and acidic residues" evidence="10">
    <location>
        <begin position="576"/>
        <end position="592"/>
    </location>
</feature>
<evidence type="ECO:0000256" key="2">
    <source>
        <dbReference type="ARBA" id="ARBA00004906"/>
    </source>
</evidence>
<dbReference type="PANTHER" id="PTHR14471">
    <property type="entry name" value="MARCH7/10 E3 UBIQUITIN PROTEIN LIGASE FAMILY MEMBER"/>
    <property type="match status" value="1"/>
</dbReference>
<evidence type="ECO:0000259" key="11">
    <source>
        <dbReference type="PROSITE" id="PS51292"/>
    </source>
</evidence>
<dbReference type="SMART" id="SM00744">
    <property type="entry name" value="RINGv"/>
    <property type="match status" value="1"/>
</dbReference>
<feature type="domain" description="RING-CH-type" evidence="11">
    <location>
        <begin position="652"/>
        <end position="722"/>
    </location>
</feature>
<feature type="compositionally biased region" description="Polar residues" evidence="10">
    <location>
        <begin position="441"/>
        <end position="469"/>
    </location>
</feature>
<feature type="non-terminal residue" evidence="12">
    <location>
        <position position="1"/>
    </location>
</feature>
<keyword evidence="12" id="KW-0436">Ligase</keyword>
<accession>A0ABS2YR36</accession>
<comment type="catalytic activity">
    <reaction evidence="1">
        <text>S-ubiquitinyl-[E2 ubiquitin-conjugating enzyme]-L-cysteine + [acceptor protein]-L-lysine = [E2 ubiquitin-conjugating enzyme]-L-cysteine + N(6)-ubiquitinyl-[acceptor protein]-L-lysine.</text>
        <dbReference type="EC" id="2.3.2.27"/>
    </reaction>
</comment>
<evidence type="ECO:0000313" key="12">
    <source>
        <dbReference type="EMBL" id="MBN3288944.1"/>
    </source>
</evidence>
<feature type="region of interest" description="Disordered" evidence="10">
    <location>
        <begin position="551"/>
        <end position="596"/>
    </location>
</feature>
<sequence length="761" mass="85898">MALFVKRTVGYRGNQAVHKHEHEQLWRASGTRFSITYSNGTRKRPGIHGKRMTLSQRARRTSLPPKKKGTTGASTMFKSMQRHHQVITDGQYMQEIQRKMDTDYQVQQERKKGKRIRDGEMKALHLQNLTLRKQEKERAEAELTREKFRKQKAKCNSPTKYVTRNYERPWALGMSASRKLADYTSANEGHLLNKGSASRLPALPNKGEIKRHKLAAASKKPEKKPCGCPPANRPYFEPHLSKEGKQDTPRKPKYKVNGQLLQGRSATLGSLETSVQIIQGRSAGRPHEIKREPKYDSKQDAVPRSATRRSPSSSSFSQTAPPGLPLNPLLLPEELLVGRIANRHSVSPEDDEQDGSGDERTSLLLFSDTPDLHDPEQTRLSSPRPTSVLSGAVSPSQLPFSLRHSIAAPLLTRPRCAPPVLPDVEPPEHNNPTEERCPSAVSFQESTIGINVQSQSTPEQVVNRGTTSEEPGRQLPGYEIRSSFDLRPRRYALPNNRQPYGENEENHIPPVRQPGRIFTRAVMPVPQSVFEVQRSRLHLVNYGGHTLQFPDFPNSSSLQDTTPTSHLQANTATEDMESRPNEHSGPERDGYRTSELSLRRRLTPALFALSHLRERIEEITERSMPSTQSDTRPPADPEKLNKIKESLLEEECQEDEGDLCRICQSGVGTPGNPLLEPCKCTGSLQYVHHDCLKLWLQTKIKSGAELSAVQTCELCKENLNLDLNEFDVTEYYQKHHETQDFCSDVSNAFKQWRYPSCVAEL</sequence>
<evidence type="ECO:0000256" key="6">
    <source>
        <dbReference type="ARBA" id="ARBA00022771"/>
    </source>
</evidence>
<keyword evidence="6" id="KW-0863">Zinc-finger</keyword>
<protein>
    <recommendedName>
        <fullName evidence="3">RING-type E3 ubiquitin transferase</fullName>
        <ecNumber evidence="3">2.3.2.27</ecNumber>
    </recommendedName>
</protein>
<reference evidence="12" key="1">
    <citation type="journal article" date="2021" name="Cell">
        <title>Tracing the genetic footprints of vertebrate landing in non-teleost ray-finned fishes.</title>
        <authorList>
            <person name="Bi X."/>
            <person name="Wang K."/>
            <person name="Yang L."/>
            <person name="Pan H."/>
            <person name="Jiang H."/>
            <person name="Wei Q."/>
            <person name="Fang M."/>
            <person name="Yu H."/>
            <person name="Zhu C."/>
            <person name="Cai Y."/>
            <person name="He Y."/>
            <person name="Gan X."/>
            <person name="Zeng H."/>
            <person name="Yu D."/>
            <person name="Zhu Y."/>
            <person name="Jiang H."/>
            <person name="Qiu Q."/>
            <person name="Yang H."/>
            <person name="Zhang Y.E."/>
            <person name="Wang W."/>
            <person name="Zhu M."/>
            <person name="He S."/>
            <person name="Zhang G."/>
        </authorList>
    </citation>
    <scope>NUCLEOTIDE SEQUENCE</scope>
    <source>
        <strain evidence="12">Bchr_001</strain>
    </source>
</reference>
<proteinExistence type="predicted"/>
<dbReference type="InterPro" id="IPR011016">
    <property type="entry name" value="Znf_RING-CH"/>
</dbReference>
<feature type="region of interest" description="Disordered" evidence="10">
    <location>
        <begin position="419"/>
        <end position="477"/>
    </location>
</feature>
<feature type="compositionally biased region" description="Polar residues" evidence="10">
    <location>
        <begin position="553"/>
        <end position="573"/>
    </location>
</feature>
<feature type="compositionally biased region" description="Polar residues" evidence="10">
    <location>
        <begin position="378"/>
        <end position="394"/>
    </location>
</feature>
<feature type="compositionally biased region" description="Basic and acidic residues" evidence="10">
    <location>
        <begin position="426"/>
        <end position="437"/>
    </location>
</feature>
<feature type="region of interest" description="Disordered" evidence="10">
    <location>
        <begin position="278"/>
        <end position="328"/>
    </location>
</feature>
<keyword evidence="4" id="KW-0808">Transferase</keyword>
<dbReference type="InterPro" id="IPR013083">
    <property type="entry name" value="Znf_RING/FYVE/PHD"/>
</dbReference>
<feature type="region of interest" description="Disordered" evidence="10">
    <location>
        <begin position="367"/>
        <end position="394"/>
    </location>
</feature>
<evidence type="ECO:0000256" key="1">
    <source>
        <dbReference type="ARBA" id="ARBA00000900"/>
    </source>
</evidence>
<gene>
    <name evidence="12" type="primary">March10</name>
    <name evidence="12" type="ORF">GTO92_0022216</name>
</gene>
<dbReference type="GO" id="GO:0016874">
    <property type="term" value="F:ligase activity"/>
    <property type="evidence" value="ECO:0007669"/>
    <property type="project" value="UniProtKB-KW"/>
</dbReference>
<feature type="compositionally biased region" description="Basic and acidic residues" evidence="10">
    <location>
        <begin position="239"/>
        <end position="250"/>
    </location>
</feature>
<dbReference type="Pfam" id="PF12906">
    <property type="entry name" value="RINGv"/>
    <property type="match status" value="1"/>
</dbReference>
<dbReference type="EMBL" id="JAAWVN010000173">
    <property type="protein sequence ID" value="MBN3288944.1"/>
    <property type="molecule type" value="Genomic_DNA"/>
</dbReference>
<evidence type="ECO:0000256" key="9">
    <source>
        <dbReference type="SAM" id="Coils"/>
    </source>
</evidence>
<keyword evidence="5" id="KW-0479">Metal-binding</keyword>
<evidence type="ECO:0000256" key="8">
    <source>
        <dbReference type="ARBA" id="ARBA00022833"/>
    </source>
</evidence>
<feature type="region of interest" description="Disordered" evidence="10">
    <location>
        <begin position="212"/>
        <end position="253"/>
    </location>
</feature>
<organism evidence="12 13">
    <name type="scientific">Polypterus senegalus</name>
    <name type="common">Senegal bichir</name>
    <dbReference type="NCBI Taxonomy" id="55291"/>
    <lineage>
        <taxon>Eukaryota</taxon>
        <taxon>Metazoa</taxon>
        <taxon>Chordata</taxon>
        <taxon>Craniata</taxon>
        <taxon>Vertebrata</taxon>
        <taxon>Euteleostomi</taxon>
        <taxon>Actinopterygii</taxon>
        <taxon>Polypteriformes</taxon>
        <taxon>Polypteridae</taxon>
        <taxon>Polypterus</taxon>
    </lineage>
</organism>
<keyword evidence="13" id="KW-1185">Reference proteome</keyword>
<comment type="pathway">
    <text evidence="2">Protein modification; protein ubiquitination.</text>
</comment>
<feature type="compositionally biased region" description="Basic and acidic residues" evidence="10">
    <location>
        <begin position="285"/>
        <end position="301"/>
    </location>
</feature>
<evidence type="ECO:0000313" key="13">
    <source>
        <dbReference type="Proteomes" id="UP001166052"/>
    </source>
</evidence>
<feature type="compositionally biased region" description="Low complexity" evidence="10">
    <location>
        <begin position="303"/>
        <end position="328"/>
    </location>
</feature>
<keyword evidence="9" id="KW-0175">Coiled coil</keyword>
<dbReference type="SUPFAM" id="SSF57850">
    <property type="entry name" value="RING/U-box"/>
    <property type="match status" value="1"/>
</dbReference>
<evidence type="ECO:0000256" key="4">
    <source>
        <dbReference type="ARBA" id="ARBA00022679"/>
    </source>
</evidence>
<feature type="region of interest" description="Disordered" evidence="10">
    <location>
        <begin position="618"/>
        <end position="638"/>
    </location>
</feature>
<evidence type="ECO:0000256" key="5">
    <source>
        <dbReference type="ARBA" id="ARBA00022723"/>
    </source>
</evidence>
<comment type="caution">
    <text evidence="12">The sequence shown here is derived from an EMBL/GenBank/DDBJ whole genome shotgun (WGS) entry which is preliminary data.</text>
</comment>
<dbReference type="EC" id="2.3.2.27" evidence="3"/>
<keyword evidence="8" id="KW-0862">Zinc</keyword>
<dbReference type="InterPro" id="IPR052297">
    <property type="entry name" value="RING-CH-type_E3_ubiq-ligase"/>
</dbReference>